<dbReference type="EMBL" id="CP045898">
    <property type="protein sequence ID" value="QQP39844.1"/>
    <property type="molecule type" value="Genomic_DNA"/>
</dbReference>
<reference evidence="3" key="1">
    <citation type="submission" date="2021-01" db="EMBL/GenBank/DDBJ databases">
        <title>Caligus Genome Assembly.</title>
        <authorList>
            <person name="Gallardo-Escarate C."/>
        </authorList>
    </citation>
    <scope>NUCLEOTIDE SEQUENCE [LARGE SCALE GENOMIC DNA]</scope>
</reference>
<dbReference type="EMBL" id="CP045898">
    <property type="protein sequence ID" value="QQP39842.1"/>
    <property type="molecule type" value="Genomic_DNA"/>
</dbReference>
<reference evidence="2" key="2">
    <citation type="journal article" name="Sci. Data">
        <title>Chromosome-scale genome assembly of the sea louse Caligus rogercresseyi by SMRT sequencing and Hi-C analysis.</title>
        <authorList>
            <person name="Gallardo-Escarate C."/>
            <person name="Valenzuela-Munoz V."/>
            <person name="Nunez-Acuna G."/>
            <person name="Valenzuela-Miranda D."/>
            <person name="Goncalves A.T."/>
            <person name="Escobar-Sepulveda H."/>
            <person name="Liachko I."/>
            <person name="Nelson B."/>
            <person name="Roberts S."/>
            <person name="Warren W."/>
        </authorList>
    </citation>
    <scope>NUCLEOTIDE SEQUENCE</scope>
    <source>
        <tissue evidence="2">Whole tissue</tissue>
    </source>
</reference>
<evidence type="ECO:0000313" key="3">
    <source>
        <dbReference type="Proteomes" id="UP000595437"/>
    </source>
</evidence>
<dbReference type="OrthoDB" id="8063408at2759"/>
<organism evidence="2 3">
    <name type="scientific">Caligus rogercresseyi</name>
    <name type="common">Sea louse</name>
    <dbReference type="NCBI Taxonomy" id="217165"/>
    <lineage>
        <taxon>Eukaryota</taxon>
        <taxon>Metazoa</taxon>
        <taxon>Ecdysozoa</taxon>
        <taxon>Arthropoda</taxon>
        <taxon>Crustacea</taxon>
        <taxon>Multicrustacea</taxon>
        <taxon>Hexanauplia</taxon>
        <taxon>Copepoda</taxon>
        <taxon>Siphonostomatoida</taxon>
        <taxon>Caligidae</taxon>
        <taxon>Caligus</taxon>
    </lineage>
</organism>
<proteinExistence type="predicted"/>
<accession>A0A7T8GXX9</accession>
<protein>
    <submittedName>
        <fullName evidence="2">Uncharacterized protein</fullName>
    </submittedName>
</protein>
<dbReference type="Proteomes" id="UP000595437">
    <property type="component" value="Chromosome 9"/>
</dbReference>
<dbReference type="AlphaFoldDB" id="A0A7T8GXX9"/>
<dbReference type="PANTHER" id="PTHR46114">
    <property type="entry name" value="APPLE DOMAIN-CONTAINING PROTEIN"/>
    <property type="match status" value="1"/>
</dbReference>
<evidence type="ECO:0000313" key="1">
    <source>
        <dbReference type="EMBL" id="QQP39842.1"/>
    </source>
</evidence>
<sequence>MDSSTRSLKAVLLHNGNKYLSIPIPHSVHLKEGYENVKQLLRLVKYEEHDWEVIGDYKMIGFLTGLQGGLTKYPCFLCYWDSPATAKQYDTKDWPSITGFVIGEMNVKWQPLV</sequence>
<keyword evidence="3" id="KW-1185">Reference proteome</keyword>
<dbReference type="PANTHER" id="PTHR46114:SF1">
    <property type="entry name" value="ZAD DOMAIN-CONTAINING PROTEIN"/>
    <property type="match status" value="1"/>
</dbReference>
<gene>
    <name evidence="1" type="ORF">FKW44_013687</name>
    <name evidence="2" type="ORF">FKW44_013692</name>
</gene>
<evidence type="ECO:0000313" key="2">
    <source>
        <dbReference type="EMBL" id="QQP39844.1"/>
    </source>
</evidence>
<name>A0A7T8GXX9_CALRO</name>